<protein>
    <submittedName>
        <fullName evidence="2">Lipoprotein with Yx(FWY)xxD motif</fullName>
    </submittedName>
</protein>
<dbReference type="PANTHER" id="PTHR39335:SF1">
    <property type="entry name" value="BLL4220 PROTEIN"/>
    <property type="match status" value="1"/>
</dbReference>
<keyword evidence="3" id="KW-1185">Reference proteome</keyword>
<reference evidence="2" key="1">
    <citation type="submission" date="2020-10" db="EMBL/GenBank/DDBJ databases">
        <title>Sequencing the genomes of 1000 actinobacteria strains.</title>
        <authorList>
            <person name="Klenk H.-P."/>
        </authorList>
    </citation>
    <scope>NUCLEOTIDE SEQUENCE</scope>
    <source>
        <strain evidence="2">DSM 45354</strain>
    </source>
</reference>
<dbReference type="AlphaFoldDB" id="A0A927MV59"/>
<comment type="caution">
    <text evidence="2">The sequence shown here is derived from an EMBL/GenBank/DDBJ whole genome shotgun (WGS) entry which is preliminary data.</text>
</comment>
<dbReference type="InterPro" id="IPR005297">
    <property type="entry name" value="Lipoprotein_repeat"/>
</dbReference>
<dbReference type="RefSeq" id="WP_192749744.1">
    <property type="nucleotide sequence ID" value="NZ_BAABJL010000199.1"/>
</dbReference>
<evidence type="ECO:0000256" key="1">
    <source>
        <dbReference type="SAM" id="SignalP"/>
    </source>
</evidence>
<sequence>MRSTRSTLQALGATAAVLALLVAGCDSPSDTSGEPVAAPSTPGVPTIKTRQVAGVGTILVDSRGMALYTNDHETSAARIVCTGECAEEWPPVTVTASTVPATLPGIKGRFTVVTRPDHKRQLARNGRPLYTFDEDHAPGQVHGNNFVDHGGHGERLVWHVATASGAVATSSPSPR</sequence>
<dbReference type="Proteomes" id="UP000638648">
    <property type="component" value="Unassembled WGS sequence"/>
</dbReference>
<dbReference type="PROSITE" id="PS51257">
    <property type="entry name" value="PROKAR_LIPOPROTEIN"/>
    <property type="match status" value="1"/>
</dbReference>
<evidence type="ECO:0000313" key="2">
    <source>
        <dbReference type="EMBL" id="MBE1605398.1"/>
    </source>
</evidence>
<evidence type="ECO:0000313" key="3">
    <source>
        <dbReference type="Proteomes" id="UP000638648"/>
    </source>
</evidence>
<organism evidence="2 3">
    <name type="scientific">Actinopolymorpha pittospori</name>
    <dbReference type="NCBI Taxonomy" id="648752"/>
    <lineage>
        <taxon>Bacteria</taxon>
        <taxon>Bacillati</taxon>
        <taxon>Actinomycetota</taxon>
        <taxon>Actinomycetes</taxon>
        <taxon>Propionibacteriales</taxon>
        <taxon>Actinopolymorphaceae</taxon>
        <taxon>Actinopolymorpha</taxon>
    </lineage>
</organism>
<keyword evidence="2" id="KW-0449">Lipoprotein</keyword>
<keyword evidence="1" id="KW-0732">Signal</keyword>
<dbReference type="GO" id="GO:0043448">
    <property type="term" value="P:alkane catabolic process"/>
    <property type="evidence" value="ECO:0007669"/>
    <property type="project" value="TreeGrafter"/>
</dbReference>
<feature type="signal peptide" evidence="1">
    <location>
        <begin position="1"/>
        <end position="28"/>
    </location>
</feature>
<feature type="chain" id="PRO_5038668885" evidence="1">
    <location>
        <begin position="29"/>
        <end position="175"/>
    </location>
</feature>
<gene>
    <name evidence="2" type="ORF">HEB94_002246</name>
</gene>
<dbReference type="Pfam" id="PF03640">
    <property type="entry name" value="Lipoprotein_15"/>
    <property type="match status" value="2"/>
</dbReference>
<dbReference type="PANTHER" id="PTHR39335">
    <property type="entry name" value="BLL4220 PROTEIN"/>
    <property type="match status" value="1"/>
</dbReference>
<accession>A0A927MV59</accession>
<dbReference type="EMBL" id="JADBEM010000001">
    <property type="protein sequence ID" value="MBE1605398.1"/>
    <property type="molecule type" value="Genomic_DNA"/>
</dbReference>
<proteinExistence type="predicted"/>
<name>A0A927MV59_9ACTN</name>